<dbReference type="EMBL" id="JBHTBL010000019">
    <property type="protein sequence ID" value="MFC7325927.1"/>
    <property type="molecule type" value="Genomic_DNA"/>
</dbReference>
<protein>
    <submittedName>
        <fullName evidence="1">Uncharacterized protein</fullName>
    </submittedName>
</protein>
<accession>A0ABD6AP63</accession>
<keyword evidence="2" id="KW-1185">Reference proteome</keyword>
<dbReference type="Proteomes" id="UP001596545">
    <property type="component" value="Unassembled WGS sequence"/>
</dbReference>
<gene>
    <name evidence="1" type="ORF">ACFQMF_15270</name>
</gene>
<dbReference type="AlphaFoldDB" id="A0ABD6AP63"/>
<organism evidence="1 2">
    <name type="scientific">Halorubrum rutilum</name>
    <dbReference type="NCBI Taxonomy" id="1364933"/>
    <lineage>
        <taxon>Archaea</taxon>
        <taxon>Methanobacteriati</taxon>
        <taxon>Methanobacteriota</taxon>
        <taxon>Stenosarchaea group</taxon>
        <taxon>Halobacteria</taxon>
        <taxon>Halobacteriales</taxon>
        <taxon>Haloferacaceae</taxon>
        <taxon>Halorubrum</taxon>
    </lineage>
</organism>
<evidence type="ECO:0000313" key="1">
    <source>
        <dbReference type="EMBL" id="MFC7325927.1"/>
    </source>
</evidence>
<comment type="caution">
    <text evidence="1">The sequence shown here is derived from an EMBL/GenBank/DDBJ whole genome shotgun (WGS) entry which is preliminary data.</text>
</comment>
<dbReference type="RefSeq" id="WP_256409664.1">
    <property type="nucleotide sequence ID" value="NZ_JANHDN010000006.1"/>
</dbReference>
<evidence type="ECO:0000313" key="2">
    <source>
        <dbReference type="Proteomes" id="UP001596545"/>
    </source>
</evidence>
<name>A0ABD6AP63_9EURY</name>
<reference evidence="1 2" key="1">
    <citation type="journal article" date="2019" name="Int. J. Syst. Evol. Microbiol.">
        <title>The Global Catalogue of Microorganisms (GCM) 10K type strain sequencing project: providing services to taxonomists for standard genome sequencing and annotation.</title>
        <authorList>
            <consortium name="The Broad Institute Genomics Platform"/>
            <consortium name="The Broad Institute Genome Sequencing Center for Infectious Disease"/>
            <person name="Wu L."/>
            <person name="Ma J."/>
        </authorList>
    </citation>
    <scope>NUCLEOTIDE SEQUENCE [LARGE SCALE GENOMIC DNA]</scope>
    <source>
        <strain evidence="1 2">CGMCC 1.12554</strain>
    </source>
</reference>
<sequence length="150" mass="17674">MSDVDPGRVTGFETSRWWESQWYQVSPRSFQHYELLFEPDQLLMVFAGESYKSFLLRQDGRERRATEIGRENAMEPESVILADEHNDVISLSEVCEIRIREGSWIRKPRLSVDTEKTQLEFYHFSRTYDASDFAEWARGTYGDNVVRYSG</sequence>
<proteinExistence type="predicted"/>